<keyword evidence="2" id="KW-0677">Repeat</keyword>
<dbReference type="InterPro" id="IPR000408">
    <property type="entry name" value="Reg_chr_condens"/>
</dbReference>
<dbReference type="InterPro" id="IPR025592">
    <property type="entry name" value="DUF4347"/>
</dbReference>
<dbReference type="PROSITE" id="PS51688">
    <property type="entry name" value="ICA"/>
    <property type="match status" value="1"/>
</dbReference>
<protein>
    <recommendedName>
        <fullName evidence="4">Peptidase S74 domain-containing protein</fullName>
    </recommendedName>
</protein>
<dbReference type="PROSITE" id="PS00626">
    <property type="entry name" value="RCC1_2"/>
    <property type="match status" value="1"/>
</dbReference>
<dbReference type="SUPFAM" id="SSF110296">
    <property type="entry name" value="Oligoxyloglucan reducing end-specific cellobiohydrolase"/>
    <property type="match status" value="1"/>
</dbReference>
<dbReference type="Pfam" id="PF25296">
    <property type="entry name" value="Decapeptide"/>
    <property type="match status" value="1"/>
</dbReference>
<dbReference type="Pfam" id="PF14252">
    <property type="entry name" value="DUF4347"/>
    <property type="match status" value="1"/>
</dbReference>
<keyword evidence="3" id="KW-0175">Coiled coil</keyword>
<evidence type="ECO:0000256" key="2">
    <source>
        <dbReference type="ARBA" id="ARBA00022737"/>
    </source>
</evidence>
<evidence type="ECO:0000256" key="1">
    <source>
        <dbReference type="ARBA" id="ARBA00022658"/>
    </source>
</evidence>
<dbReference type="SUPFAM" id="SSF50985">
    <property type="entry name" value="RCC1/BLIP-II"/>
    <property type="match status" value="2"/>
</dbReference>
<keyword evidence="1" id="KW-0344">Guanine-nucleotide releasing factor</keyword>
<dbReference type="PROSITE" id="PS50012">
    <property type="entry name" value="RCC1_3"/>
    <property type="match status" value="7"/>
</dbReference>
<feature type="domain" description="Peptidase S74" evidence="4">
    <location>
        <begin position="1643"/>
        <end position="1732"/>
    </location>
</feature>
<feature type="coiled-coil region" evidence="3">
    <location>
        <begin position="1711"/>
        <end position="1738"/>
    </location>
</feature>
<dbReference type="InterPro" id="IPR009091">
    <property type="entry name" value="RCC1/BLIP-II"/>
</dbReference>
<dbReference type="InterPro" id="IPR030392">
    <property type="entry name" value="S74_ICA"/>
</dbReference>
<accession>A0A6C0JMY4</accession>
<sequence length="1741" mass="185578">MSNSELEASLFTDIASVNQPVPLIYNMDLLAQPNSITNLLLIDRAVPSYQTFIDSANSTTFPVAYSWCSSKNELLTLLQGVSSIERIGFVFEARGSSSQLFLDNKPFFNINEVTPYSENLEWLLGVIRDFGVKNVDFLACNLLNIPEYNVFYGILLKETGVVVGASNDATGNIKYGGDWVMESTMEDIEMVYFKESIEYYKYLLGTSSLSSINTFLIASDMTVYGTGDNVFGQLCNGTNSYSKTLINIANTTGKTPLSVVACYYHTIVLMTDGTIYCCGDNSSGQLGTGNNTDTTTLTLMINTTGKTPLSIYGYGIVTNSSTIVLMTDGTIYGCGDNSAGRLGTGNNTDTTTLTLMINTTGKTPSSISCGDRHTIVLMTDGTIYGCGINADGQLGRGNTTDSFTLTLMTNTTGKTPSSINCGLNHTVVLMTDGTIYGCGNNSYGQLGTGNNTSTTTLTLMTNTTGKTPSSISCMDRSTVVLMTDGTIYGCGESTGWLGTGDYFNYSLSLRTNTTGKTPSSIRCQFNCIIVLMTDGTIYGCGSNSYGQLGTGNTTDTTTLTLMTNTTGKTPSSISCGLGGYCTRILMSDGSIYGCGLSNVFQLGYGPNTSYKQITNNTGFLVIDIIVGSNGGGFLSGYIILLMSNGKIYGCGYNALGQLGTGNTNNTTTLTLMTNTTGKKPTAIYGCSNSSSHTIVLMDDGTIYGCGNNSNGQLGRGNNTSTTTLTLMTNTTGKKPTAISCGAENTIVLMTDGSIYGCGWNPDGQLGTGNNTSTTLLTLMTNTTGKTPSFISCGNRFTIVLMTDGTIYGCGNNSQGQLGTGNTSNYNILTLMTNTTGKTPLFISCGNEHTVILMTDGTIYGCGNNSQGQLGTGNNTSTTTLTLMINLTGKTPTSICMAGNSTQILMSDGTVYTCGINNYGQLGTGNTSNYNILTSIDTTFISPKTIVKLPSTQPITASQFKNAGYTALELKNAGYTLLELKNAGYTLLELKNAGYTTLEVINAGYTASQFKNAGYSDSEILAAGFTSTQLKVAGYTSTQLYSSGYNANQVQAAGYADWLLLTPNSNVIKQSYFNGFLDISGTTLFRQDISMNGPLTVSSNTVFPSDVSMNSRLYVSGNTTINGNLNVNGTLLANFANSSIPSSAISGSIVPSFSTDIIGSSRLIVTNDVSFNSRLQVFGDVSLNGALQTTGNIIINTINPASFYNIALNTWTPKTSAPTGYNWSSISMSSNGQYQISTDSNSSIFVYTSSNYGSTWNTYNINNLFCVYTAVSSSGQYQFVFTNTSSNNGTIYISSNYGSTFVSSCTNTGSSFPQYAVSGNGQYIYTKLLYSTNYGASYGPTSGIIGWDSTVNSIAVSYNGQYVSTGSISTNNVYISSDYGVTFSSSASYSSSIANNSIGTVYSLSMSSSGQYQSLVTLTTTAGNYSIWTSTNYGNLWTFNTSAAYSTSIQWNMISVSSAGNYQVASRGNGYIYASSNYGSTWNTTLATAASWTGANSTGTSNTWNGLAISSSGQYLSAVTYGGQIFTSISTLLTNNKLNVSNTTTVSNVDTALNSRLFVKNIASDVSMNGNLTISGNLTTNNLNSLNQVNKSNFVGNVTVNGNIYSGLNSILFKDVSMNSQLYVNGNIYTNKSVYASSGQLSTSDYRIKENVVKLDSSYTIDHLDPFHYYNKLIDKEDLGLIAHQLQESYPMLVTGEKDGEEYQRVNYIGLIPILIKELQELKQKIKTRNEQLDKLERHLIV</sequence>
<evidence type="ECO:0000259" key="4">
    <source>
        <dbReference type="PROSITE" id="PS51688"/>
    </source>
</evidence>
<dbReference type="PANTHER" id="PTHR45982">
    <property type="entry name" value="REGULATOR OF CHROMOSOME CONDENSATION"/>
    <property type="match status" value="1"/>
</dbReference>
<dbReference type="GO" id="GO:0005085">
    <property type="term" value="F:guanyl-nucleotide exchange factor activity"/>
    <property type="evidence" value="ECO:0007669"/>
    <property type="project" value="TreeGrafter"/>
</dbReference>
<dbReference type="EMBL" id="MN740431">
    <property type="protein sequence ID" value="QHU06166.1"/>
    <property type="molecule type" value="Genomic_DNA"/>
</dbReference>
<dbReference type="InterPro" id="IPR051553">
    <property type="entry name" value="Ran_GTPase-activating"/>
</dbReference>
<evidence type="ECO:0000256" key="3">
    <source>
        <dbReference type="SAM" id="Coils"/>
    </source>
</evidence>
<dbReference type="GO" id="GO:0005737">
    <property type="term" value="C:cytoplasm"/>
    <property type="evidence" value="ECO:0007669"/>
    <property type="project" value="TreeGrafter"/>
</dbReference>
<evidence type="ECO:0000313" key="5">
    <source>
        <dbReference type="EMBL" id="QHU06166.1"/>
    </source>
</evidence>
<dbReference type="Pfam" id="PF00415">
    <property type="entry name" value="RCC1"/>
    <property type="match status" value="1"/>
</dbReference>
<dbReference type="InterPro" id="IPR057481">
    <property type="entry name" value="Decapeptide"/>
</dbReference>
<name>A0A6C0JMY4_9ZZZZ</name>
<organism evidence="5">
    <name type="scientific">viral metagenome</name>
    <dbReference type="NCBI Taxonomy" id="1070528"/>
    <lineage>
        <taxon>unclassified sequences</taxon>
        <taxon>metagenomes</taxon>
        <taxon>organismal metagenomes</taxon>
    </lineage>
</organism>
<dbReference type="Gene3D" id="2.130.10.30">
    <property type="entry name" value="Regulator of chromosome condensation 1/beta-lactamase-inhibitor protein II"/>
    <property type="match status" value="4"/>
</dbReference>
<dbReference type="Pfam" id="PF25390">
    <property type="entry name" value="WD40_RLD"/>
    <property type="match status" value="1"/>
</dbReference>
<dbReference type="InterPro" id="IPR058923">
    <property type="entry name" value="RCC1-like_dom"/>
</dbReference>
<reference evidence="5" key="1">
    <citation type="journal article" date="2020" name="Nature">
        <title>Giant virus diversity and host interactions through global metagenomics.</title>
        <authorList>
            <person name="Schulz F."/>
            <person name="Roux S."/>
            <person name="Paez-Espino D."/>
            <person name="Jungbluth S."/>
            <person name="Walsh D.A."/>
            <person name="Denef V.J."/>
            <person name="McMahon K.D."/>
            <person name="Konstantinidis K.T."/>
            <person name="Eloe-Fadrosh E.A."/>
            <person name="Kyrpides N.C."/>
            <person name="Woyke T."/>
        </authorList>
    </citation>
    <scope>NUCLEOTIDE SEQUENCE</scope>
    <source>
        <strain evidence="5">GVMAG-M-3300027747-57</strain>
    </source>
</reference>
<proteinExistence type="predicted"/>
<dbReference type="PANTHER" id="PTHR45982:SF1">
    <property type="entry name" value="REGULATOR OF CHROMOSOME CONDENSATION"/>
    <property type="match status" value="1"/>
</dbReference>
<dbReference type="Pfam" id="PF13540">
    <property type="entry name" value="RCC1_2"/>
    <property type="match status" value="3"/>
</dbReference>
<dbReference type="PRINTS" id="PR00633">
    <property type="entry name" value="RCCNDNSATION"/>
</dbReference>